<feature type="compositionally biased region" description="Acidic residues" evidence="1">
    <location>
        <begin position="169"/>
        <end position="182"/>
    </location>
</feature>
<protein>
    <submittedName>
        <fullName evidence="2">Uncharacterized protein</fullName>
    </submittedName>
</protein>
<evidence type="ECO:0000313" key="3">
    <source>
        <dbReference type="Proteomes" id="UP001431192"/>
    </source>
</evidence>
<organism evidence="2 3">
    <name type="scientific">Shewanella phaeophyticola</name>
    <dbReference type="NCBI Taxonomy" id="2978345"/>
    <lineage>
        <taxon>Bacteria</taxon>
        <taxon>Pseudomonadati</taxon>
        <taxon>Pseudomonadota</taxon>
        <taxon>Gammaproteobacteria</taxon>
        <taxon>Alteromonadales</taxon>
        <taxon>Shewanellaceae</taxon>
        <taxon>Shewanella</taxon>
    </lineage>
</organism>
<dbReference type="Proteomes" id="UP001431192">
    <property type="component" value="Unassembled WGS sequence"/>
</dbReference>
<sequence length="271" mass="30433">MTIKRKVTRHEQTQELVQSVFKNKHDYASAVEGKFKLTGKHLKRLAKLVSSSNVQIKLALLIIHENKGYKFYKCKSFKDYVQANFTITYDAALKQVWAAKVAYVVNGVDAIGFFSDNSMLAMKGLSNEQIEDVVEEIESEHGDDVTMNGKYTRKMVEAAMRELGLTANDIDDESVSEEDEGEDTKPIAKAKQQGSKSTPKLSSNVKQSNIEEDGQSKNHRQFLKQFQKQAAKCKSSKAIITAFIKTDAGKKPKNVKKAIKLLTKHLQKLEA</sequence>
<feature type="region of interest" description="Disordered" evidence="1">
    <location>
        <begin position="167"/>
        <end position="223"/>
    </location>
</feature>
<name>A0ABT2NYP6_9GAMM</name>
<feature type="compositionally biased region" description="Polar residues" evidence="1">
    <location>
        <begin position="192"/>
        <end position="208"/>
    </location>
</feature>
<proteinExistence type="predicted"/>
<dbReference type="RefSeq" id="WP_261731842.1">
    <property type="nucleotide sequence ID" value="NZ_JAODOQ010000001.1"/>
</dbReference>
<comment type="caution">
    <text evidence="2">The sequence shown here is derived from an EMBL/GenBank/DDBJ whole genome shotgun (WGS) entry which is preliminary data.</text>
</comment>
<accession>A0ABT2NYP6</accession>
<dbReference type="EMBL" id="JAODOQ010000001">
    <property type="protein sequence ID" value="MCT8985281.1"/>
    <property type="molecule type" value="Genomic_DNA"/>
</dbReference>
<gene>
    <name evidence="2" type="ORF">N4T56_00425</name>
</gene>
<evidence type="ECO:0000313" key="2">
    <source>
        <dbReference type="EMBL" id="MCT8985281.1"/>
    </source>
</evidence>
<evidence type="ECO:0000256" key="1">
    <source>
        <dbReference type="SAM" id="MobiDB-lite"/>
    </source>
</evidence>
<keyword evidence="3" id="KW-1185">Reference proteome</keyword>
<reference evidence="2" key="1">
    <citation type="submission" date="2022-09" db="EMBL/GenBank/DDBJ databases">
        <title>Shewanella sp. KJ10-1 sp.nov, isolated from marine algae.</title>
        <authorList>
            <person name="Butt M."/>
            <person name="Lee J.K."/>
            <person name="Kim J.M."/>
            <person name="Choi D.G."/>
        </authorList>
    </citation>
    <scope>NUCLEOTIDE SEQUENCE</scope>
    <source>
        <strain evidence="2">KJ10-1</strain>
    </source>
</reference>